<organism evidence="2 3">
    <name type="scientific">Acanthoscelides obtectus</name>
    <name type="common">Bean weevil</name>
    <name type="synonym">Bruchus obtectus</name>
    <dbReference type="NCBI Taxonomy" id="200917"/>
    <lineage>
        <taxon>Eukaryota</taxon>
        <taxon>Metazoa</taxon>
        <taxon>Ecdysozoa</taxon>
        <taxon>Arthropoda</taxon>
        <taxon>Hexapoda</taxon>
        <taxon>Insecta</taxon>
        <taxon>Pterygota</taxon>
        <taxon>Neoptera</taxon>
        <taxon>Endopterygota</taxon>
        <taxon>Coleoptera</taxon>
        <taxon>Polyphaga</taxon>
        <taxon>Cucujiformia</taxon>
        <taxon>Chrysomeloidea</taxon>
        <taxon>Chrysomelidae</taxon>
        <taxon>Bruchinae</taxon>
        <taxon>Bruchini</taxon>
        <taxon>Acanthoscelides</taxon>
    </lineage>
</organism>
<proteinExistence type="predicted"/>
<evidence type="ECO:0000313" key="3">
    <source>
        <dbReference type="Proteomes" id="UP001152888"/>
    </source>
</evidence>
<reference evidence="2" key="1">
    <citation type="submission" date="2022-03" db="EMBL/GenBank/DDBJ databases">
        <authorList>
            <person name="Sayadi A."/>
        </authorList>
    </citation>
    <scope>NUCLEOTIDE SEQUENCE</scope>
</reference>
<dbReference type="AlphaFoldDB" id="A0A9P0MAS3"/>
<evidence type="ECO:0000313" key="2">
    <source>
        <dbReference type="EMBL" id="CAH2015043.1"/>
    </source>
</evidence>
<sequence>MWGVRVCAIARFLVLKCTLAKKYWLEKG</sequence>
<gene>
    <name evidence="1" type="ORF">ACAOBT_LOCUS27389</name>
    <name evidence="2" type="ORF">ACAOBT_LOCUS34471</name>
</gene>
<name>A0A9P0MAS3_ACAOB</name>
<accession>A0A9P0MAS3</accession>
<comment type="caution">
    <text evidence="2">The sequence shown here is derived from an EMBL/GenBank/DDBJ whole genome shotgun (WGS) entry which is preliminary data.</text>
</comment>
<dbReference type="EMBL" id="CAKOFQ010008593">
    <property type="protein sequence ID" value="CAH2015043.1"/>
    <property type="molecule type" value="Genomic_DNA"/>
</dbReference>
<dbReference type="Proteomes" id="UP001152888">
    <property type="component" value="Unassembled WGS sequence"/>
</dbReference>
<keyword evidence="3" id="KW-1185">Reference proteome</keyword>
<dbReference type="EMBL" id="CAKOFQ010007540">
    <property type="protein sequence ID" value="CAH2003410.1"/>
    <property type="molecule type" value="Genomic_DNA"/>
</dbReference>
<evidence type="ECO:0000313" key="1">
    <source>
        <dbReference type="EMBL" id="CAH2003410.1"/>
    </source>
</evidence>
<protein>
    <submittedName>
        <fullName evidence="2">Uncharacterized protein</fullName>
    </submittedName>
</protein>